<reference evidence="4 5" key="1">
    <citation type="submission" date="2018-09" db="EMBL/GenBank/DDBJ databases">
        <authorList>
            <person name="Grouzdev D.S."/>
            <person name="Krutkina M.S."/>
        </authorList>
    </citation>
    <scope>NUCLEOTIDE SEQUENCE [LARGE SCALE GENOMIC DNA]</scope>
    <source>
        <strain evidence="4 5">RmlP001</strain>
    </source>
</reference>
<dbReference type="InterPro" id="IPR028098">
    <property type="entry name" value="Glyco_trans_4-like_N"/>
</dbReference>
<dbReference type="AlphaFoldDB" id="A0A4Q2RH31"/>
<dbReference type="PANTHER" id="PTHR12526:SF634">
    <property type="entry name" value="BLL3361 PROTEIN"/>
    <property type="match status" value="1"/>
</dbReference>
<sequence length="387" mass="39296">MTAPGRRVLMTADAVGGVWTYAVDLGAALARRGDDVTLAVLGPAPTEAQRRDAAARGLALVALGHPPDWLAEDAAAVRAGGAALSVLAARGGADILHLNHPALGADSAFACPTLAVAHSCVATWWEAVRGGALPADFRWRAALHEAGLAAADAVAAPSAAFAEATRRVYGFGTAPLVVPNGRDAPPLAAGAAAPAASVLTAGRLWDEGKNLAVLDRAAARLPVPVEAAGPLQGPNGARIALHHAVALGVLDAAVLRAKLGERPIFASVALYEPFGLSVLEAAQAGCALVLSDIPTFRELWGDAALFVAPHDDRALADVLQRLLDDRDERAERAALCRDRAARYTVDAMVGATRTAHATAAQIPAVPAPAARATAAGASGTSADRGGR</sequence>
<dbReference type="EMBL" id="QYBC01000001">
    <property type="protein sequence ID" value="RYB07788.1"/>
    <property type="molecule type" value="Genomic_DNA"/>
</dbReference>
<dbReference type="SUPFAM" id="SSF53756">
    <property type="entry name" value="UDP-Glycosyltransferase/glycogen phosphorylase"/>
    <property type="match status" value="1"/>
</dbReference>
<evidence type="ECO:0000259" key="3">
    <source>
        <dbReference type="Pfam" id="PF13439"/>
    </source>
</evidence>
<dbReference type="Pfam" id="PF13439">
    <property type="entry name" value="Glyco_transf_4"/>
    <property type="match status" value="1"/>
</dbReference>
<evidence type="ECO:0000313" key="4">
    <source>
        <dbReference type="EMBL" id="RYB07788.1"/>
    </source>
</evidence>
<feature type="domain" description="Glycosyl transferase family 1" evidence="2">
    <location>
        <begin position="264"/>
        <end position="331"/>
    </location>
</feature>
<dbReference type="PANTHER" id="PTHR12526">
    <property type="entry name" value="GLYCOSYLTRANSFERASE"/>
    <property type="match status" value="1"/>
</dbReference>
<dbReference type="OrthoDB" id="7847955at2"/>
<gene>
    <name evidence="4" type="ORF">D3272_01275</name>
</gene>
<reference evidence="4 5" key="2">
    <citation type="submission" date="2019-02" db="EMBL/GenBank/DDBJ databases">
        <title>'Lichenibacterium ramalinii' gen. nov. sp. nov., 'Lichenibacterium minor' gen. nov. sp. nov.</title>
        <authorList>
            <person name="Pankratov T."/>
        </authorList>
    </citation>
    <scope>NUCLEOTIDE SEQUENCE [LARGE SCALE GENOMIC DNA]</scope>
    <source>
        <strain evidence="4 5">RmlP001</strain>
    </source>
</reference>
<keyword evidence="5" id="KW-1185">Reference proteome</keyword>
<evidence type="ECO:0000259" key="2">
    <source>
        <dbReference type="Pfam" id="PF00534"/>
    </source>
</evidence>
<dbReference type="Proteomes" id="UP000289411">
    <property type="component" value="Unassembled WGS sequence"/>
</dbReference>
<keyword evidence="4" id="KW-0808">Transferase</keyword>
<accession>A0A4Q2RH31</accession>
<dbReference type="CDD" id="cd03801">
    <property type="entry name" value="GT4_PimA-like"/>
    <property type="match status" value="1"/>
</dbReference>
<feature type="domain" description="Glycosyltransferase subfamily 4-like N-terminal" evidence="3">
    <location>
        <begin position="15"/>
        <end position="183"/>
    </location>
</feature>
<evidence type="ECO:0000313" key="5">
    <source>
        <dbReference type="Proteomes" id="UP000289411"/>
    </source>
</evidence>
<protein>
    <submittedName>
        <fullName evidence="4">Glycosyltransferase</fullName>
    </submittedName>
</protein>
<comment type="caution">
    <text evidence="4">The sequence shown here is derived from an EMBL/GenBank/DDBJ whole genome shotgun (WGS) entry which is preliminary data.</text>
</comment>
<proteinExistence type="predicted"/>
<dbReference type="Gene3D" id="3.40.50.2000">
    <property type="entry name" value="Glycogen Phosphorylase B"/>
    <property type="match status" value="2"/>
</dbReference>
<name>A0A4Q2RH31_9HYPH</name>
<dbReference type="InterPro" id="IPR001296">
    <property type="entry name" value="Glyco_trans_1"/>
</dbReference>
<dbReference type="RefSeq" id="WP_129217259.1">
    <property type="nucleotide sequence ID" value="NZ_QYBC01000001.1"/>
</dbReference>
<evidence type="ECO:0000256" key="1">
    <source>
        <dbReference type="SAM" id="MobiDB-lite"/>
    </source>
</evidence>
<feature type="region of interest" description="Disordered" evidence="1">
    <location>
        <begin position="368"/>
        <end position="387"/>
    </location>
</feature>
<dbReference type="Pfam" id="PF00534">
    <property type="entry name" value="Glycos_transf_1"/>
    <property type="match status" value="1"/>
</dbReference>
<organism evidence="4 5">
    <name type="scientific">Lichenibacterium ramalinae</name>
    <dbReference type="NCBI Taxonomy" id="2316527"/>
    <lineage>
        <taxon>Bacteria</taxon>
        <taxon>Pseudomonadati</taxon>
        <taxon>Pseudomonadota</taxon>
        <taxon>Alphaproteobacteria</taxon>
        <taxon>Hyphomicrobiales</taxon>
        <taxon>Lichenihabitantaceae</taxon>
        <taxon>Lichenibacterium</taxon>
    </lineage>
</organism>
<dbReference type="GO" id="GO:0016757">
    <property type="term" value="F:glycosyltransferase activity"/>
    <property type="evidence" value="ECO:0007669"/>
    <property type="project" value="InterPro"/>
</dbReference>